<gene>
    <name evidence="2" type="ORF">FTV88_2512</name>
</gene>
<feature type="signal peptide" evidence="1">
    <location>
        <begin position="1"/>
        <end position="23"/>
    </location>
</feature>
<keyword evidence="3" id="KW-1185">Reference proteome</keyword>
<feature type="chain" id="PRO_5024441544" description="DUF5666 domain-containing protein" evidence="1">
    <location>
        <begin position="24"/>
        <end position="248"/>
    </location>
</feature>
<evidence type="ECO:0000256" key="1">
    <source>
        <dbReference type="SAM" id="SignalP"/>
    </source>
</evidence>
<accession>A0A5Q2N7Y9</accession>
<dbReference type="Proteomes" id="UP000366051">
    <property type="component" value="Chromosome"/>
</dbReference>
<dbReference type="RefSeq" id="WP_153725743.1">
    <property type="nucleotide sequence ID" value="NZ_CP045875.1"/>
</dbReference>
<dbReference type="InterPro" id="IPR011004">
    <property type="entry name" value="Trimer_LpxA-like_sf"/>
</dbReference>
<dbReference type="AlphaFoldDB" id="A0A5Q2N7Y9"/>
<proteinExistence type="predicted"/>
<dbReference type="Gene3D" id="2.160.10.10">
    <property type="entry name" value="Hexapeptide repeat proteins"/>
    <property type="match status" value="1"/>
</dbReference>
<keyword evidence="1" id="KW-0732">Signal</keyword>
<dbReference type="EMBL" id="CP045875">
    <property type="protein sequence ID" value="QGG48605.1"/>
    <property type="molecule type" value="Genomic_DNA"/>
</dbReference>
<evidence type="ECO:0000313" key="3">
    <source>
        <dbReference type="Proteomes" id="UP000366051"/>
    </source>
</evidence>
<dbReference type="OrthoDB" id="7933886at2"/>
<reference evidence="3" key="1">
    <citation type="submission" date="2019-11" db="EMBL/GenBank/DDBJ databases">
        <title>Genome sequence of Heliorestis convoluta strain HH, an alkaliphilic and minimalistic phototrophic bacterium from a soda lake in Egypt.</title>
        <authorList>
            <person name="Dewey E.D."/>
            <person name="Stokes L.M."/>
            <person name="Burchell B.M."/>
            <person name="Shaffer K.N."/>
            <person name="Huntington A.M."/>
            <person name="Baker J.M."/>
            <person name="Nadendla S."/>
            <person name="Giglio M.G."/>
            <person name="Touchman J.W."/>
            <person name="Blankenship R.E."/>
            <person name="Madigan M.T."/>
            <person name="Sattley W.M."/>
        </authorList>
    </citation>
    <scope>NUCLEOTIDE SEQUENCE [LARGE SCALE GENOMIC DNA]</scope>
    <source>
        <strain evidence="3">HH</strain>
    </source>
</reference>
<evidence type="ECO:0008006" key="4">
    <source>
        <dbReference type="Google" id="ProtNLM"/>
    </source>
</evidence>
<dbReference type="KEGG" id="hcv:FTV88_2512"/>
<organism evidence="2 3">
    <name type="scientific">Heliorestis convoluta</name>
    <dbReference type="NCBI Taxonomy" id="356322"/>
    <lineage>
        <taxon>Bacteria</taxon>
        <taxon>Bacillati</taxon>
        <taxon>Bacillota</taxon>
        <taxon>Clostridia</taxon>
        <taxon>Eubacteriales</taxon>
        <taxon>Heliobacteriaceae</taxon>
        <taxon>Heliorestis</taxon>
    </lineage>
</organism>
<dbReference type="SUPFAM" id="SSF51161">
    <property type="entry name" value="Trimeric LpxA-like enzymes"/>
    <property type="match status" value="1"/>
</dbReference>
<dbReference type="PROSITE" id="PS51257">
    <property type="entry name" value="PROKAR_LIPOPROTEIN"/>
    <property type="match status" value="1"/>
</dbReference>
<name>A0A5Q2N7Y9_9FIRM</name>
<evidence type="ECO:0000313" key="2">
    <source>
        <dbReference type="EMBL" id="QGG48605.1"/>
    </source>
</evidence>
<protein>
    <recommendedName>
        <fullName evidence="4">DUF5666 domain-containing protein</fullName>
    </recommendedName>
</protein>
<sequence length="248" mass="26625">MKKLLLVGILGLSLVLTACGGQAQVEDTSMPAEDVEVTLSSTPQLKTFNDAPYIYAFGSKVAIGYDQLMANDGITEETFAVDGFTVKGVTSVGPPGPPIGINADEVFWTVLELGERAEEGTTVSLVGVLKDLEGNEIAGVTGKVQKIEQTLSQGLDETYPAIWSDVVIDKDFDGDNSEHFDRKKAEYTVLNGDVVVTEKVTIENVTIRGCVTVKDDVTLKNVTIQGNLIVEEGVNVTEENVELLGERL</sequence>